<evidence type="ECO:0000256" key="1">
    <source>
        <dbReference type="ARBA" id="ARBA00001974"/>
    </source>
</evidence>
<dbReference type="SUPFAM" id="SSF51905">
    <property type="entry name" value="FAD/NAD(P)-binding domain"/>
    <property type="match status" value="1"/>
</dbReference>
<evidence type="ECO:0000256" key="4">
    <source>
        <dbReference type="ARBA" id="ARBA00022827"/>
    </source>
</evidence>
<feature type="domain" description="FixC-like C-terminal" evidence="7">
    <location>
        <begin position="368"/>
        <end position="429"/>
    </location>
</feature>
<keyword evidence="5" id="KW-0560">Oxidoreductase</keyword>
<feature type="domain" description="MnmG N-terminal" evidence="6">
    <location>
        <begin position="7"/>
        <end position="162"/>
    </location>
</feature>
<dbReference type="PANTHER" id="PTHR43624">
    <property type="entry name" value="ELECTRON TRANSFER FLAVOPROTEIN-QUINONE OXIDOREDUCTASE YDIS-RELATED"/>
    <property type="match status" value="1"/>
</dbReference>
<comment type="similarity">
    <text evidence="2">Belongs to the ETF-QO/FixC family.</text>
</comment>
<dbReference type="InterPro" id="IPR040131">
    <property type="entry name" value="MnmG_N"/>
</dbReference>
<dbReference type="InterPro" id="IPR039651">
    <property type="entry name" value="FixC-like"/>
</dbReference>
<dbReference type="Pfam" id="PF26311">
    <property type="entry name" value="ETF-QO_FixC_C"/>
    <property type="match status" value="1"/>
</dbReference>
<gene>
    <name evidence="8" type="ORF">GS424_016600</name>
</gene>
<keyword evidence="3" id="KW-0285">Flavoprotein</keyword>
<dbReference type="Proteomes" id="UP000478463">
    <property type="component" value="Chromosome"/>
</dbReference>
<dbReference type="Gene3D" id="3.50.50.60">
    <property type="entry name" value="FAD/NAD(P)-binding domain"/>
    <property type="match status" value="1"/>
</dbReference>
<evidence type="ECO:0000256" key="5">
    <source>
        <dbReference type="ARBA" id="ARBA00023002"/>
    </source>
</evidence>
<sequence>MDEEVFDVMIVGGGLAGCAAAYALAKAGVEVVVVERGPFSGSKNMTGGRLYGHSLEKLIPGFAASAPVERLITRERLSFLTDDSATTMDFASTSLGAPVCASYAVLRASFDQWLAEQAENEGALFVNEIRVDDLIVRDGRVCGVHAGEDDMEAKVVLLADGAVSLLGQKLGMVAPLDPHAMAVSAKEVIQLDEKTVSDRFGCAPGEGCAWLFDGSCTDGHIGGGFLYTNRDSISLGVVTTIGDIDHSDTSVPEMLKRLERHPVVAPLIEGGTLREYTGRMILEGGIAAVPELVRDGVLIAGDAAGFGLNTGYCVRGMDFAIESGRLAAEAILKAREADDYGAASLGVYRTLLDESFVMQDLRFYRGFPSFMEQTRRMFIEYPVMLEDLMLGMFRVDGAPPKKLTKKALAAAKGVGLMALANDARKGLKAL</sequence>
<comment type="cofactor">
    <cofactor evidence="1">
        <name>FAD</name>
        <dbReference type="ChEBI" id="CHEBI:57692"/>
    </cofactor>
</comment>
<name>A0A6L7IN58_9ACTN</name>
<evidence type="ECO:0000313" key="8">
    <source>
        <dbReference type="EMBL" id="QOS68087.1"/>
    </source>
</evidence>
<accession>A0A6L7IN58</accession>
<proteinExistence type="inferred from homology"/>
<dbReference type="NCBIfam" id="NF007450">
    <property type="entry name" value="PRK10015.1"/>
    <property type="match status" value="1"/>
</dbReference>
<evidence type="ECO:0000259" key="7">
    <source>
        <dbReference type="Pfam" id="PF26311"/>
    </source>
</evidence>
<reference evidence="8 9" key="1">
    <citation type="submission" date="2020-10" db="EMBL/GenBank/DDBJ databases">
        <title>Eggerthella sp. nov., isolated from human feces.</title>
        <authorList>
            <person name="Yajun G."/>
        </authorList>
    </citation>
    <scope>NUCLEOTIDE SEQUENCE [LARGE SCALE GENOMIC DNA]</scope>
    <source>
        <strain evidence="8 9">HF-1101</strain>
    </source>
</reference>
<dbReference type="InterPro" id="IPR059103">
    <property type="entry name" value="FixC-like_C"/>
</dbReference>
<dbReference type="PRINTS" id="PR00420">
    <property type="entry name" value="RNGMNOXGNASE"/>
</dbReference>
<dbReference type="InterPro" id="IPR036188">
    <property type="entry name" value="FAD/NAD-bd_sf"/>
</dbReference>
<evidence type="ECO:0000256" key="2">
    <source>
        <dbReference type="ARBA" id="ARBA00006796"/>
    </source>
</evidence>
<dbReference type="GO" id="GO:0016491">
    <property type="term" value="F:oxidoreductase activity"/>
    <property type="evidence" value="ECO:0007669"/>
    <property type="project" value="UniProtKB-KW"/>
</dbReference>
<evidence type="ECO:0000259" key="6">
    <source>
        <dbReference type="Pfam" id="PF01134"/>
    </source>
</evidence>
<dbReference type="Pfam" id="PF01134">
    <property type="entry name" value="GIDA"/>
    <property type="match status" value="1"/>
</dbReference>
<dbReference type="AlphaFoldDB" id="A0A6L7IN58"/>
<evidence type="ECO:0000256" key="3">
    <source>
        <dbReference type="ARBA" id="ARBA00022630"/>
    </source>
</evidence>
<evidence type="ECO:0000313" key="9">
    <source>
        <dbReference type="Proteomes" id="UP000478463"/>
    </source>
</evidence>
<dbReference type="EMBL" id="CP063310">
    <property type="protein sequence ID" value="QOS68087.1"/>
    <property type="molecule type" value="Genomic_DNA"/>
</dbReference>
<dbReference type="SUPFAM" id="SSF54373">
    <property type="entry name" value="FAD-linked reductases, C-terminal domain"/>
    <property type="match status" value="1"/>
</dbReference>
<dbReference type="RefSeq" id="WP_160941020.1">
    <property type="nucleotide sequence ID" value="NZ_CP063310.1"/>
</dbReference>
<dbReference type="KEGG" id="egd:GS424_016600"/>
<organism evidence="8 9">
    <name type="scientific">Eggerthella guodeyinii</name>
    <dbReference type="NCBI Taxonomy" id="2690837"/>
    <lineage>
        <taxon>Bacteria</taxon>
        <taxon>Bacillati</taxon>
        <taxon>Actinomycetota</taxon>
        <taxon>Coriobacteriia</taxon>
        <taxon>Eggerthellales</taxon>
        <taxon>Eggerthellaceae</taxon>
        <taxon>Eggerthella</taxon>
    </lineage>
</organism>
<protein>
    <submittedName>
        <fullName evidence="8">FAD-dependent oxidoreductase</fullName>
    </submittedName>
</protein>
<keyword evidence="4" id="KW-0274">FAD</keyword>
<dbReference type="PANTHER" id="PTHR43624:SF2">
    <property type="entry name" value="ELECTRON TRANSFER FLAVOPROTEIN-QUINONE OXIDOREDUCTASE YDIS-RELATED"/>
    <property type="match status" value="1"/>
</dbReference>